<name>A0ABQ0N080_9GAMM</name>
<sequence length="144" mass="16273">MAYVDLNPIRANIATTPETSNHTSIQQRIHSAKKAKQPKVLFPFIGNPRQNAPKGLAFELTEYIELVDLTGRCIREDKCGYIDNNLPNILTRLNISTENWLVLTTQFRTLFHGAVGNPKALTEFCQHQHLKKRAAVSVCQKLFA</sequence>
<dbReference type="Proteomes" id="UP000197068">
    <property type="component" value="Unassembled WGS sequence"/>
</dbReference>
<comment type="caution">
    <text evidence="1">The sequence shown here is derived from an EMBL/GenBank/DDBJ whole genome shotgun (WGS) entry which is preliminary data.</text>
</comment>
<proteinExistence type="predicted"/>
<reference evidence="1 2" key="1">
    <citation type="submission" date="2017-06" db="EMBL/GenBank/DDBJ databases">
        <title>Whole Genome Sequences of Colwellia marinimaniae MTCD1.</title>
        <authorList>
            <person name="Kusumoto H."/>
            <person name="Inoue M."/>
            <person name="Tanikawa K."/>
            <person name="Maeji H."/>
            <person name="Cameron J.H."/>
            <person name="Bartlett D.H."/>
        </authorList>
    </citation>
    <scope>NUCLEOTIDE SEQUENCE [LARGE SCALE GENOMIC DNA]</scope>
    <source>
        <strain evidence="1 2">MTCD1</strain>
    </source>
</reference>
<organism evidence="1 2">
    <name type="scientific">Colwellia marinimaniae</name>
    <dbReference type="NCBI Taxonomy" id="1513592"/>
    <lineage>
        <taxon>Bacteria</taxon>
        <taxon>Pseudomonadati</taxon>
        <taxon>Pseudomonadota</taxon>
        <taxon>Gammaproteobacteria</taxon>
        <taxon>Alteromonadales</taxon>
        <taxon>Colwelliaceae</taxon>
        <taxon>Colwellia</taxon>
    </lineage>
</organism>
<keyword evidence="2" id="KW-1185">Reference proteome</keyword>
<dbReference type="PANTHER" id="PTHR34322:SF2">
    <property type="entry name" value="TRANSPOSASE IS200-LIKE DOMAIN-CONTAINING PROTEIN"/>
    <property type="match status" value="1"/>
</dbReference>
<dbReference type="EMBL" id="BDQM01000102">
    <property type="protein sequence ID" value="GAW98031.1"/>
    <property type="molecule type" value="Genomic_DNA"/>
</dbReference>
<protein>
    <submittedName>
        <fullName evidence="1">Transposase</fullName>
    </submittedName>
</protein>
<evidence type="ECO:0000313" key="1">
    <source>
        <dbReference type="EMBL" id="GAW98031.1"/>
    </source>
</evidence>
<dbReference type="PANTHER" id="PTHR34322">
    <property type="entry name" value="TRANSPOSASE, Y1_TNP DOMAIN-CONTAINING"/>
    <property type="match status" value="1"/>
</dbReference>
<accession>A0ABQ0N080</accession>
<gene>
    <name evidence="1" type="ORF">MTCD1_03691</name>
</gene>
<evidence type="ECO:0000313" key="2">
    <source>
        <dbReference type="Proteomes" id="UP000197068"/>
    </source>
</evidence>